<dbReference type="InterPro" id="IPR037066">
    <property type="entry name" value="Plug_dom_sf"/>
</dbReference>
<name>A0A3E1KJS5_9XANT</name>
<dbReference type="Gene3D" id="2.40.170.20">
    <property type="entry name" value="TonB-dependent receptor, beta-barrel domain"/>
    <property type="match status" value="2"/>
</dbReference>
<protein>
    <submittedName>
        <fullName evidence="13">TonB-dependent receptor</fullName>
    </submittedName>
</protein>
<keyword evidence="13" id="KW-0675">Receptor</keyword>
<keyword evidence="5 9" id="KW-0798">TonB box</keyword>
<proteinExistence type="inferred from homology"/>
<dbReference type="OrthoDB" id="6276154at2"/>
<evidence type="ECO:0000256" key="7">
    <source>
        <dbReference type="ARBA" id="ARBA00023237"/>
    </source>
</evidence>
<evidence type="ECO:0000256" key="5">
    <source>
        <dbReference type="ARBA" id="ARBA00023077"/>
    </source>
</evidence>
<comment type="similarity">
    <text evidence="8 9">Belongs to the TonB-dependent receptor family.</text>
</comment>
<keyword evidence="3 8" id="KW-1134">Transmembrane beta strand</keyword>
<dbReference type="PROSITE" id="PS52016">
    <property type="entry name" value="TONB_DEPENDENT_REC_3"/>
    <property type="match status" value="1"/>
</dbReference>
<dbReference type="EMBL" id="QUZM01000018">
    <property type="protein sequence ID" value="RFF38985.1"/>
    <property type="molecule type" value="Genomic_DNA"/>
</dbReference>
<feature type="signal peptide" evidence="10">
    <location>
        <begin position="1"/>
        <end position="27"/>
    </location>
</feature>
<dbReference type="Pfam" id="PF07715">
    <property type="entry name" value="Plug"/>
    <property type="match status" value="1"/>
</dbReference>
<comment type="caution">
    <text evidence="13">The sequence shown here is derived from an EMBL/GenBank/DDBJ whole genome shotgun (WGS) entry which is preliminary data.</text>
</comment>
<keyword evidence="7 8" id="KW-0998">Cell outer membrane</keyword>
<keyword evidence="6 8" id="KW-0472">Membrane</keyword>
<comment type="subcellular location">
    <subcellularLocation>
        <location evidence="1 8">Cell outer membrane</location>
        <topology evidence="1 8">Multi-pass membrane protein</topology>
    </subcellularLocation>
</comment>
<organism evidence="13 14">
    <name type="scientific">Xanthomonas nasturtii</name>
    <dbReference type="NCBI Taxonomy" id="1843581"/>
    <lineage>
        <taxon>Bacteria</taxon>
        <taxon>Pseudomonadati</taxon>
        <taxon>Pseudomonadota</taxon>
        <taxon>Gammaproteobacteria</taxon>
        <taxon>Lysobacterales</taxon>
        <taxon>Lysobacteraceae</taxon>
        <taxon>Xanthomonas</taxon>
    </lineage>
</organism>
<sequence>MMNLRTSAVRLGLLPAGIAIALTPAFAANAQEQSAPSTTTLDRIEITGSRIRSVDLETAQPVFTVTQQDIQKSGLVSVGDILQNLSIAGTQTFSKAAVLSSNAEQGGQYVNLYNLGENRTLVLVNGKRWTSSLAGLSDMSTIPSSLIERIEVLKDGASAIYGSDAVAGVVNIILRQNYEGAEASAYFGQNGRGDGSKEQYSFTAGTTNERSSLVFGVNYTQEDPVWAKDRALTRYSSGPNHIEDSLSATGPWGRFNDPRAVGTPGAGNYLDTDGNVVGAGEGAWSPNQWVLNHTGSFDGKGVGADSRSLSNYHVGAGVDDYYNSVDQMMLQQSSKNKSVFTSGSYNITDSITFKSTAMYSERESLRQIAGYPLQATSQPQFPVAISGSSYYNPIGQDINSWFRRTIELPRTTESNVKSTHFDAALEGVFDVGSHGWNWDVGFNYNKYDVTQVSRGNINLLALQKALGPSFLNAQGQVQCGTAAAPIALGTSNALGQCTPFNILGGPSASTPNALQYINALGQATQQSLSKQWTANITGGLFDLPAGELGFAAGFEHREISGYDYPDQLSSAGYTTDLAAQATEGRYQTNEAYLELLIPVLKDLPGAKELSFDVAARYSNYSRFGDTTNSKFSFTWKPIDDLLVRGTYGTGFRAPTLADTFGGGSQTFDTFTDPCDATFGSLGNAGVAARCAGEGLPAGFRQTDTAGNPVTRRDVQGNAPFNSGVGNAELEPENSITRTVGMVYSPHWVQGLDFSLDWYRISISNIITALSANDVLNNCYLNSLASYCADYGRDAVTGQVTTLSRGNVNLGRLETEGYNFGVRYRMPETAYGKFAVNLDTNYLATYKSQAEAGAQWENSAGYWNFPRVRATLGLDWSLGALSANWNLRYYGGFRDYCWDAAAGIECNDPGYQTSNPAWGGGTGANKKGSISYQDVSVTWQAPWDGSVTVGARNIWNRQPPITYSITNSSTAAIDPMLDYDRFLFVQYNQRF</sequence>
<dbReference type="SUPFAM" id="SSF56935">
    <property type="entry name" value="Porins"/>
    <property type="match status" value="1"/>
</dbReference>
<dbReference type="Proteomes" id="UP000259570">
    <property type="component" value="Unassembled WGS sequence"/>
</dbReference>
<dbReference type="InterPro" id="IPR000531">
    <property type="entry name" value="Beta-barrel_TonB"/>
</dbReference>
<evidence type="ECO:0000259" key="11">
    <source>
        <dbReference type="Pfam" id="PF00593"/>
    </source>
</evidence>
<dbReference type="Pfam" id="PF00593">
    <property type="entry name" value="TonB_dep_Rec_b-barrel"/>
    <property type="match status" value="1"/>
</dbReference>
<evidence type="ECO:0000256" key="6">
    <source>
        <dbReference type="ARBA" id="ARBA00023136"/>
    </source>
</evidence>
<feature type="chain" id="PRO_5017574880" evidence="10">
    <location>
        <begin position="28"/>
        <end position="990"/>
    </location>
</feature>
<evidence type="ECO:0000256" key="4">
    <source>
        <dbReference type="ARBA" id="ARBA00022692"/>
    </source>
</evidence>
<evidence type="ECO:0000313" key="13">
    <source>
        <dbReference type="EMBL" id="RFF38985.1"/>
    </source>
</evidence>
<dbReference type="InterPro" id="IPR036942">
    <property type="entry name" value="Beta-barrel_TonB_sf"/>
</dbReference>
<evidence type="ECO:0000256" key="9">
    <source>
        <dbReference type="RuleBase" id="RU003357"/>
    </source>
</evidence>
<dbReference type="PANTHER" id="PTHR47234">
    <property type="match status" value="1"/>
</dbReference>
<gene>
    <name evidence="13" type="ORF">DZD52_11290</name>
</gene>
<dbReference type="STRING" id="1843581.A7D16_07740"/>
<keyword evidence="2 8" id="KW-0813">Transport</keyword>
<accession>A0A3E1KJS5</accession>
<dbReference type="AlphaFoldDB" id="A0A3E1KJS5"/>
<keyword evidence="10" id="KW-0732">Signal</keyword>
<evidence type="ECO:0000256" key="3">
    <source>
        <dbReference type="ARBA" id="ARBA00022452"/>
    </source>
</evidence>
<evidence type="ECO:0000256" key="1">
    <source>
        <dbReference type="ARBA" id="ARBA00004571"/>
    </source>
</evidence>
<reference evidence="13 14" key="1">
    <citation type="submission" date="2018-08" db="EMBL/GenBank/DDBJ databases">
        <title>Genome sequencing of X. nasturtii WHRI 8984.</title>
        <authorList>
            <person name="Studholme D.J."/>
            <person name="Mchugh J."/>
            <person name="Vicente J."/>
        </authorList>
    </citation>
    <scope>NUCLEOTIDE SEQUENCE [LARGE SCALE GENOMIC DNA]</scope>
    <source>
        <strain evidence="13 14">WHRI 8984</strain>
    </source>
</reference>
<dbReference type="Gene3D" id="2.170.130.10">
    <property type="entry name" value="TonB-dependent receptor, plug domain"/>
    <property type="match status" value="1"/>
</dbReference>
<evidence type="ECO:0000313" key="14">
    <source>
        <dbReference type="Proteomes" id="UP000259570"/>
    </source>
</evidence>
<dbReference type="GO" id="GO:0009279">
    <property type="term" value="C:cell outer membrane"/>
    <property type="evidence" value="ECO:0007669"/>
    <property type="project" value="UniProtKB-SubCell"/>
</dbReference>
<dbReference type="InterPro" id="IPR039426">
    <property type="entry name" value="TonB-dep_rcpt-like"/>
</dbReference>
<dbReference type="InterPro" id="IPR012910">
    <property type="entry name" value="Plug_dom"/>
</dbReference>
<feature type="domain" description="TonB-dependent receptor plug" evidence="12">
    <location>
        <begin position="57"/>
        <end position="169"/>
    </location>
</feature>
<evidence type="ECO:0000256" key="10">
    <source>
        <dbReference type="SAM" id="SignalP"/>
    </source>
</evidence>
<evidence type="ECO:0000256" key="2">
    <source>
        <dbReference type="ARBA" id="ARBA00022448"/>
    </source>
</evidence>
<feature type="domain" description="TonB-dependent receptor-like beta-barrel" evidence="11">
    <location>
        <begin position="524"/>
        <end position="953"/>
    </location>
</feature>
<keyword evidence="4 8" id="KW-0812">Transmembrane</keyword>
<evidence type="ECO:0000256" key="8">
    <source>
        <dbReference type="PROSITE-ProRule" id="PRU01360"/>
    </source>
</evidence>
<dbReference type="PANTHER" id="PTHR47234:SF2">
    <property type="entry name" value="TONB-DEPENDENT RECEPTOR"/>
    <property type="match status" value="1"/>
</dbReference>
<evidence type="ECO:0000259" key="12">
    <source>
        <dbReference type="Pfam" id="PF07715"/>
    </source>
</evidence>